<name>A0A1G7ZGF0_CHIFI</name>
<dbReference type="Pfam" id="PF20256">
    <property type="entry name" value="MoCoBD_2"/>
    <property type="match status" value="2"/>
</dbReference>
<dbReference type="PIRSF" id="PIRSF036389">
    <property type="entry name" value="IOR_B"/>
    <property type="match status" value="1"/>
</dbReference>
<dbReference type="InterPro" id="IPR000674">
    <property type="entry name" value="Ald_Oxase/Xan_DH_a/b"/>
</dbReference>
<dbReference type="InterPro" id="IPR012368">
    <property type="entry name" value="OxRdtase_Mopterin-bd_su_IorB"/>
</dbReference>
<dbReference type="AlphaFoldDB" id="A0A1G7ZGF0"/>
<dbReference type="Pfam" id="PF02738">
    <property type="entry name" value="MoCoBD_1"/>
    <property type="match status" value="1"/>
</dbReference>
<dbReference type="GO" id="GO:0016491">
    <property type="term" value="F:oxidoreductase activity"/>
    <property type="evidence" value="ECO:0007669"/>
    <property type="project" value="InterPro"/>
</dbReference>
<dbReference type="PROSITE" id="PS51318">
    <property type="entry name" value="TAT"/>
    <property type="match status" value="1"/>
</dbReference>
<evidence type="ECO:0000313" key="3">
    <source>
        <dbReference type="Proteomes" id="UP000199045"/>
    </source>
</evidence>
<evidence type="ECO:0000313" key="2">
    <source>
        <dbReference type="EMBL" id="SDH07616.1"/>
    </source>
</evidence>
<dbReference type="STRING" id="104663.SAMN04488121_108255"/>
<feature type="domain" description="Aldehyde oxidase/xanthine dehydrogenase a/b hammerhead" evidence="1">
    <location>
        <begin position="214"/>
        <end position="292"/>
    </location>
</feature>
<dbReference type="SUPFAM" id="SSF56003">
    <property type="entry name" value="Molybdenum cofactor-binding domain"/>
    <property type="match status" value="2"/>
</dbReference>
<reference evidence="2 3" key="1">
    <citation type="submission" date="2016-10" db="EMBL/GenBank/DDBJ databases">
        <authorList>
            <person name="de Groot N.N."/>
        </authorList>
    </citation>
    <scope>NUCLEOTIDE SEQUENCE [LARGE SCALE GENOMIC DNA]</scope>
    <source>
        <strain evidence="2 3">DSM 527</strain>
    </source>
</reference>
<dbReference type="SMART" id="SM01008">
    <property type="entry name" value="Ald_Xan_dh_C"/>
    <property type="match status" value="1"/>
</dbReference>
<dbReference type="PANTHER" id="PTHR47495">
    <property type="entry name" value="ALDEHYDE DEHYDROGENASE"/>
    <property type="match status" value="1"/>
</dbReference>
<organism evidence="2 3">
    <name type="scientific">Chitinophaga filiformis</name>
    <name type="common">Myxococcus filiformis</name>
    <name type="synonym">Flexibacter filiformis</name>
    <dbReference type="NCBI Taxonomy" id="104663"/>
    <lineage>
        <taxon>Bacteria</taxon>
        <taxon>Pseudomonadati</taxon>
        <taxon>Bacteroidota</taxon>
        <taxon>Chitinophagia</taxon>
        <taxon>Chitinophagales</taxon>
        <taxon>Chitinophagaceae</taxon>
        <taxon>Chitinophaga</taxon>
    </lineage>
</organism>
<protein>
    <submittedName>
        <fullName evidence="2">Isoquinoline 1-oxidoreductase, beta subunit</fullName>
    </submittedName>
</protein>
<dbReference type="Gene3D" id="3.30.365.10">
    <property type="entry name" value="Aldehyde oxidase/xanthine dehydrogenase, molybdopterin binding domain"/>
    <property type="match status" value="4"/>
</dbReference>
<dbReference type="Proteomes" id="UP000199045">
    <property type="component" value="Unassembled WGS sequence"/>
</dbReference>
<dbReference type="InterPro" id="IPR052516">
    <property type="entry name" value="N-heterocyclic_Hydroxylase"/>
</dbReference>
<gene>
    <name evidence="2" type="ORF">SAMN04488121_108255</name>
</gene>
<dbReference type="PANTHER" id="PTHR47495:SF2">
    <property type="entry name" value="ALDEHYDE DEHYDROGENASE"/>
    <property type="match status" value="1"/>
</dbReference>
<dbReference type="InterPro" id="IPR037165">
    <property type="entry name" value="AldOxase/xan_DH_Mopterin-bd_sf"/>
</dbReference>
<proteinExistence type="predicted"/>
<dbReference type="Gene3D" id="3.90.1170.50">
    <property type="entry name" value="Aldehyde oxidase/xanthine dehydrogenase, a/b hammerhead"/>
    <property type="match status" value="1"/>
</dbReference>
<dbReference type="InterPro" id="IPR006311">
    <property type="entry name" value="TAT_signal"/>
</dbReference>
<accession>A0A1G7ZGF0</accession>
<dbReference type="InterPro" id="IPR046867">
    <property type="entry name" value="AldOxase/xan_DH_MoCoBD2"/>
</dbReference>
<sequence length="740" mass="80549">MTTSHMFNRRQFIKDTALATSGLIIAFTVPALAGKRRLLDQAPIAAPGKILAPNTFLRIGPDGTVTITLSHCEMGQGISTSLAMLIAEELDADWQKIKVEDAPAALAYYHTMYGTQRTGGSSSLLSEFDRYRNAGATARAMLVQAAAKRLQADVKDCKTENGYVIAGDKKLSYGELAEEAAALPVPREVTLKERTDWKFIGKPIKRLDTPVKVNGEAIFGMDIHFPGMLTALVARGPVPGAKVKTYNAKATLAIPGVRQVVVVPTGVAVLADNFWAAKKGREALKIDWELGQAVRINSATLLSEFRQRADEGGLVATNTGNPENVFPKAAHVVEAEYFQPFLAHAPMEPLNCTVQLTADKCEIWTGTQTVTDDQKAASDITGLPIDNVFIHNQFLGGSFGRRNITRSDFVREAVEVAKASGKLVKTVWTREDDIQGGMYRPAFLHRFKIGLDSAGAPIAWKQISVGQSVMTGGPFEKVAVINGVDQFSIEGMHTVEYVKSIPDQRIELNTPVWPISVDNWRAVGLSHTIFAMESLIDELAYAVKKDPVEYRRMLYRDAPRHLKVLEMLAEKSNWGQPLPAGHGRGIAVFEAVGSYAGVVAEVAVMKDMPLKVHKVTCVIDCGTVVNPDGVIAQMDSNILYGLSTTMYSEITFKAGRVQQSGFLDYKVLRMNETPGIETFIMPSNEKPGGIGEAAVGQIMPAITNAIFAATGKRIRSLPLAKHDLHAEQHAPEVRLEKTGV</sequence>
<dbReference type="RefSeq" id="WP_089836556.1">
    <property type="nucleotide sequence ID" value="NZ_FNBN01000008.1"/>
</dbReference>
<dbReference type="InterPro" id="IPR008274">
    <property type="entry name" value="AldOxase/xan_DH_MoCoBD1"/>
</dbReference>
<dbReference type="EMBL" id="FNBN01000008">
    <property type="protein sequence ID" value="SDH07616.1"/>
    <property type="molecule type" value="Genomic_DNA"/>
</dbReference>
<dbReference type="OrthoDB" id="605889at2"/>
<evidence type="ECO:0000259" key="1">
    <source>
        <dbReference type="SMART" id="SM01008"/>
    </source>
</evidence>